<dbReference type="Proteomes" id="UP000275368">
    <property type="component" value="Chromosome"/>
</dbReference>
<keyword evidence="2" id="KW-1185">Reference proteome</keyword>
<gene>
    <name evidence="1" type="ORF">Back11_08150</name>
</gene>
<sequence length="132" mass="14796">MKSNPKNEVLTLSFHESALLKAIETSEMSSVVFIRDYIQLVFENDKETVILTAFTLPTVLIKNELFNKQVVGYCDALCSLINQAVKKALVEEGIAISLLFENEELVKISLREEDYKGTEAAMFSSVDGISVW</sequence>
<dbReference type="RefSeq" id="WP_125653811.1">
    <property type="nucleotide sequence ID" value="NZ_AP019308.1"/>
</dbReference>
<evidence type="ECO:0000313" key="2">
    <source>
        <dbReference type="Proteomes" id="UP000275368"/>
    </source>
</evidence>
<dbReference type="EMBL" id="AP019308">
    <property type="protein sequence ID" value="BBH19470.1"/>
    <property type="molecule type" value="Genomic_DNA"/>
</dbReference>
<reference evidence="1 2" key="1">
    <citation type="submission" date="2018-11" db="EMBL/GenBank/DDBJ databases">
        <title>Complete genome sequence of Paenibacillus baekrokdamisoli strain KCTC 33723.</title>
        <authorList>
            <person name="Kang S.W."/>
            <person name="Lee K.C."/>
            <person name="Kim K.K."/>
            <person name="Kim J.S."/>
            <person name="Kim D.S."/>
            <person name="Ko S.H."/>
            <person name="Yang S.H."/>
            <person name="Lee J.S."/>
        </authorList>
    </citation>
    <scope>NUCLEOTIDE SEQUENCE [LARGE SCALE GENOMIC DNA]</scope>
    <source>
        <strain evidence="1 2">KCTC 33723</strain>
    </source>
</reference>
<organism evidence="1 2">
    <name type="scientific">Paenibacillus baekrokdamisoli</name>
    <dbReference type="NCBI Taxonomy" id="1712516"/>
    <lineage>
        <taxon>Bacteria</taxon>
        <taxon>Bacillati</taxon>
        <taxon>Bacillota</taxon>
        <taxon>Bacilli</taxon>
        <taxon>Bacillales</taxon>
        <taxon>Paenibacillaceae</taxon>
        <taxon>Paenibacillus</taxon>
    </lineage>
</organism>
<protein>
    <submittedName>
        <fullName evidence="1">Uncharacterized protein</fullName>
    </submittedName>
</protein>
<name>A0A3G9IKP5_9BACL</name>
<dbReference type="AlphaFoldDB" id="A0A3G9IKP5"/>
<evidence type="ECO:0000313" key="1">
    <source>
        <dbReference type="EMBL" id="BBH19470.1"/>
    </source>
</evidence>
<proteinExistence type="predicted"/>
<accession>A0A3G9IKP5</accession>
<dbReference type="KEGG" id="pbk:Back11_08150"/>
<dbReference type="OrthoDB" id="3428371at2"/>